<accession>A0A3P3XYI0</accession>
<dbReference type="SUPFAM" id="SSF57667">
    <property type="entry name" value="beta-beta-alpha zinc fingers"/>
    <property type="match status" value="3"/>
</dbReference>
<evidence type="ECO:0000256" key="8">
    <source>
        <dbReference type="ARBA" id="ARBA00023163"/>
    </source>
</evidence>
<dbReference type="GO" id="GO:0005634">
    <property type="term" value="C:nucleus"/>
    <property type="evidence" value="ECO:0007669"/>
    <property type="project" value="UniProtKB-SubCell"/>
</dbReference>
<evidence type="ECO:0000256" key="7">
    <source>
        <dbReference type="ARBA" id="ARBA00023125"/>
    </source>
</evidence>
<keyword evidence="8" id="KW-0804">Transcription</keyword>
<feature type="domain" description="C2H2-type" evidence="12">
    <location>
        <begin position="286"/>
        <end position="313"/>
    </location>
</feature>
<evidence type="ECO:0000256" key="9">
    <source>
        <dbReference type="ARBA" id="ARBA00023242"/>
    </source>
</evidence>
<dbReference type="GO" id="GO:0000977">
    <property type="term" value="F:RNA polymerase II transcription regulatory region sequence-specific DNA binding"/>
    <property type="evidence" value="ECO:0007669"/>
    <property type="project" value="TreeGrafter"/>
</dbReference>
<geneLocation type="mitochondrion" evidence="13"/>
<name>A0A3P3XYI0_PLABS</name>
<evidence type="ECO:0000256" key="4">
    <source>
        <dbReference type="ARBA" id="ARBA00022771"/>
    </source>
</evidence>
<evidence type="ECO:0000256" key="11">
    <source>
        <dbReference type="SAM" id="MobiDB-lite"/>
    </source>
</evidence>
<feature type="domain" description="C2H2-type" evidence="12">
    <location>
        <begin position="314"/>
        <end position="342"/>
    </location>
</feature>
<feature type="domain" description="C2H2-type" evidence="12">
    <location>
        <begin position="258"/>
        <end position="285"/>
    </location>
</feature>
<protein>
    <recommendedName>
        <fullName evidence="12">C2H2-type domain-containing protein</fullName>
    </recommendedName>
</protein>
<proteinExistence type="predicted"/>
<keyword evidence="3" id="KW-0677">Repeat</keyword>
<dbReference type="GO" id="GO:0000981">
    <property type="term" value="F:DNA-binding transcription factor activity, RNA polymerase II-specific"/>
    <property type="evidence" value="ECO:0007669"/>
    <property type="project" value="TreeGrafter"/>
</dbReference>
<dbReference type="GO" id="GO:0008270">
    <property type="term" value="F:zinc ion binding"/>
    <property type="evidence" value="ECO:0007669"/>
    <property type="project" value="UniProtKB-KW"/>
</dbReference>
<reference evidence="13 14" key="1">
    <citation type="submission" date="2018-03" db="EMBL/GenBank/DDBJ databases">
        <authorList>
            <person name="Fogelqvist J."/>
        </authorList>
    </citation>
    <scope>NUCLEOTIDE SEQUENCE [LARGE SCALE GENOMIC DNA]</scope>
</reference>
<dbReference type="Proteomes" id="UP000290189">
    <property type="component" value="Unassembled WGS sequence"/>
</dbReference>
<dbReference type="FunFam" id="3.30.160.60:FF:000690">
    <property type="entry name" value="Zinc finger protein 354C"/>
    <property type="match status" value="2"/>
</dbReference>
<evidence type="ECO:0000256" key="6">
    <source>
        <dbReference type="ARBA" id="ARBA00023015"/>
    </source>
</evidence>
<dbReference type="Pfam" id="PF00096">
    <property type="entry name" value="zf-C2H2"/>
    <property type="match status" value="5"/>
</dbReference>
<keyword evidence="6" id="KW-0805">Transcription regulation</keyword>
<comment type="subcellular location">
    <subcellularLocation>
        <location evidence="1">Nucleus</location>
    </subcellularLocation>
</comment>
<dbReference type="InterPro" id="IPR036236">
    <property type="entry name" value="Znf_C2H2_sf"/>
</dbReference>
<dbReference type="InterPro" id="IPR013087">
    <property type="entry name" value="Znf_C2H2_type"/>
</dbReference>
<dbReference type="PROSITE" id="PS50157">
    <property type="entry name" value="ZINC_FINGER_C2H2_2"/>
    <property type="match status" value="6"/>
</dbReference>
<dbReference type="PROSITE" id="PS00028">
    <property type="entry name" value="ZINC_FINGER_C2H2_1"/>
    <property type="match status" value="6"/>
</dbReference>
<dbReference type="FunFam" id="3.30.160.60:FF:000145">
    <property type="entry name" value="Zinc finger protein 574"/>
    <property type="match status" value="1"/>
</dbReference>
<feature type="domain" description="C2H2-type" evidence="12">
    <location>
        <begin position="230"/>
        <end position="257"/>
    </location>
</feature>
<dbReference type="SMART" id="SM00355">
    <property type="entry name" value="ZnF_C2H2"/>
    <property type="match status" value="6"/>
</dbReference>
<evidence type="ECO:0000256" key="5">
    <source>
        <dbReference type="ARBA" id="ARBA00022833"/>
    </source>
</evidence>
<keyword evidence="9" id="KW-0539">Nucleus</keyword>
<dbReference type="Gene3D" id="3.30.160.60">
    <property type="entry name" value="Classic Zinc Finger"/>
    <property type="match status" value="6"/>
</dbReference>
<dbReference type="FunFam" id="3.30.160.60:FF:000325">
    <property type="entry name" value="ZFP90 zinc finger protein"/>
    <property type="match status" value="1"/>
</dbReference>
<evidence type="ECO:0000259" key="12">
    <source>
        <dbReference type="PROSITE" id="PS50157"/>
    </source>
</evidence>
<evidence type="ECO:0000256" key="1">
    <source>
        <dbReference type="ARBA" id="ARBA00004123"/>
    </source>
</evidence>
<feature type="domain" description="C2H2-type" evidence="12">
    <location>
        <begin position="202"/>
        <end position="229"/>
    </location>
</feature>
<evidence type="ECO:0000313" key="13">
    <source>
        <dbReference type="EMBL" id="SPQ92939.1"/>
    </source>
</evidence>
<gene>
    <name evidence="13" type="ORF">PLBR_LOCUS154</name>
</gene>
<sequence>MDRRAELNRPGNVRRLAGTGKTRSGSGRHGTQEFGQRAPTSYTINPRDLQDLPRRMTVHQVAKSAAGVYYFCGCPSGVPRLPIRLTSLSNANDQGVRRLRFLAIIRSAPVVGQTSAAPSQGRLIFVERNVAHTGGASLETSPVGVHAPEARFTYSMAQAGVATGPIVVVEGDEFACSECGKEFATKAQVKRHARTHSQVRPFSCDVCLKTFMTKCNLTKHTRIHTGERPYECTICRKAFGRRAILTKHMRVHTGERLYHCTVCSRDFATAFSLSNHERLHTGDRPYECPICRKTFAIKGNLTSHLTVHTKDAKYKCDVCEKLFRHRSSLNMHVVKFHSPRTGTAAAPSQSTQ</sequence>
<keyword evidence="2" id="KW-0479">Metal-binding</keyword>
<keyword evidence="13" id="KW-0496">Mitochondrion</keyword>
<feature type="domain" description="C2H2-type" evidence="12">
    <location>
        <begin position="174"/>
        <end position="201"/>
    </location>
</feature>
<keyword evidence="7" id="KW-0238">DNA-binding</keyword>
<dbReference type="PANTHER" id="PTHR24381">
    <property type="entry name" value="ZINC FINGER PROTEIN"/>
    <property type="match status" value="1"/>
</dbReference>
<dbReference type="EMBL" id="OVEO01000001">
    <property type="protein sequence ID" value="SPQ92939.1"/>
    <property type="molecule type" value="Genomic_DNA"/>
</dbReference>
<evidence type="ECO:0000256" key="3">
    <source>
        <dbReference type="ARBA" id="ARBA00022737"/>
    </source>
</evidence>
<dbReference type="FunFam" id="3.30.160.60:FF:001498">
    <property type="entry name" value="Zinc finger protein 404"/>
    <property type="match status" value="1"/>
</dbReference>
<dbReference type="AlphaFoldDB" id="A0A3P3XYI0"/>
<evidence type="ECO:0000256" key="10">
    <source>
        <dbReference type="PROSITE-ProRule" id="PRU00042"/>
    </source>
</evidence>
<keyword evidence="4 10" id="KW-0863">Zinc-finger</keyword>
<feature type="region of interest" description="Disordered" evidence="11">
    <location>
        <begin position="1"/>
        <end position="42"/>
    </location>
</feature>
<organism evidence="13 14">
    <name type="scientific">Plasmodiophora brassicae</name>
    <name type="common">Clubroot disease agent</name>
    <dbReference type="NCBI Taxonomy" id="37360"/>
    <lineage>
        <taxon>Eukaryota</taxon>
        <taxon>Sar</taxon>
        <taxon>Rhizaria</taxon>
        <taxon>Endomyxa</taxon>
        <taxon>Phytomyxea</taxon>
        <taxon>Plasmodiophorida</taxon>
        <taxon>Plasmodiophoridae</taxon>
        <taxon>Plasmodiophora</taxon>
    </lineage>
</organism>
<dbReference type="PANTHER" id="PTHR24381:SF393">
    <property type="entry name" value="CHROMATIN-LINKED ADAPTOR FOR MSL PROTEINS, ISOFORM B"/>
    <property type="match status" value="1"/>
</dbReference>
<evidence type="ECO:0000313" key="14">
    <source>
        <dbReference type="Proteomes" id="UP000290189"/>
    </source>
</evidence>
<keyword evidence="5" id="KW-0862">Zinc</keyword>
<evidence type="ECO:0000256" key="2">
    <source>
        <dbReference type="ARBA" id="ARBA00022723"/>
    </source>
</evidence>